<protein>
    <submittedName>
        <fullName evidence="6">LysR substrate-binding domain-containing protein</fullName>
    </submittedName>
</protein>
<dbReference type="PRINTS" id="PR00039">
    <property type="entry name" value="HTHLYSR"/>
</dbReference>
<dbReference type="RefSeq" id="WP_233372623.1">
    <property type="nucleotide sequence ID" value="NZ_JAJTWU010000005.1"/>
</dbReference>
<accession>A0ABS8XWJ9</accession>
<comment type="caution">
    <text evidence="6">The sequence shown here is derived from an EMBL/GenBank/DDBJ whole genome shotgun (WGS) entry which is preliminary data.</text>
</comment>
<feature type="domain" description="HTH lysR-type" evidence="5">
    <location>
        <begin position="1"/>
        <end position="59"/>
    </location>
</feature>
<comment type="similarity">
    <text evidence="1">Belongs to the LysR transcriptional regulatory family.</text>
</comment>
<evidence type="ECO:0000256" key="1">
    <source>
        <dbReference type="ARBA" id="ARBA00009437"/>
    </source>
</evidence>
<evidence type="ECO:0000313" key="7">
    <source>
        <dbReference type="Proteomes" id="UP001200741"/>
    </source>
</evidence>
<dbReference type="Gene3D" id="1.10.10.10">
    <property type="entry name" value="Winged helix-like DNA-binding domain superfamily/Winged helix DNA-binding domain"/>
    <property type="match status" value="1"/>
</dbReference>
<keyword evidence="3" id="KW-0238">DNA-binding</keyword>
<dbReference type="SUPFAM" id="SSF46785">
    <property type="entry name" value="Winged helix' DNA-binding domain"/>
    <property type="match status" value="1"/>
</dbReference>
<dbReference type="Pfam" id="PF00126">
    <property type="entry name" value="HTH_1"/>
    <property type="match status" value="1"/>
</dbReference>
<dbReference type="InterPro" id="IPR000847">
    <property type="entry name" value="LysR_HTH_N"/>
</dbReference>
<proteinExistence type="inferred from homology"/>
<dbReference type="InterPro" id="IPR058163">
    <property type="entry name" value="LysR-type_TF_proteobact-type"/>
</dbReference>
<evidence type="ECO:0000256" key="2">
    <source>
        <dbReference type="ARBA" id="ARBA00023015"/>
    </source>
</evidence>
<dbReference type="SUPFAM" id="SSF53850">
    <property type="entry name" value="Periplasmic binding protein-like II"/>
    <property type="match status" value="1"/>
</dbReference>
<gene>
    <name evidence="6" type="ORF">LXT13_14450</name>
</gene>
<dbReference type="Gene3D" id="3.40.190.290">
    <property type="match status" value="1"/>
</dbReference>
<dbReference type="PANTHER" id="PTHR30537:SF80">
    <property type="entry name" value="TRANSCRIPTIONAL REGULATOR"/>
    <property type="match status" value="1"/>
</dbReference>
<evidence type="ECO:0000256" key="4">
    <source>
        <dbReference type="ARBA" id="ARBA00023163"/>
    </source>
</evidence>
<reference evidence="6 7" key="1">
    <citation type="submission" date="2021-12" db="EMBL/GenBank/DDBJ databases">
        <title>Genome seq of P8.</title>
        <authorList>
            <person name="Seo T."/>
        </authorList>
    </citation>
    <scope>NUCLEOTIDE SEQUENCE [LARGE SCALE GENOMIC DNA]</scope>
    <source>
        <strain evidence="6 7">P8</strain>
    </source>
</reference>
<dbReference type="PROSITE" id="PS50931">
    <property type="entry name" value="HTH_LYSR"/>
    <property type="match status" value="1"/>
</dbReference>
<name>A0ABS8XWJ9_9BURK</name>
<dbReference type="EMBL" id="JAJTWU010000005">
    <property type="protein sequence ID" value="MCE4555603.1"/>
    <property type="molecule type" value="Genomic_DNA"/>
</dbReference>
<dbReference type="InterPro" id="IPR005119">
    <property type="entry name" value="LysR_subst-bd"/>
</dbReference>
<keyword evidence="7" id="KW-1185">Reference proteome</keyword>
<keyword evidence="2" id="KW-0805">Transcription regulation</keyword>
<dbReference type="Pfam" id="PF03466">
    <property type="entry name" value="LysR_substrate"/>
    <property type="match status" value="1"/>
</dbReference>
<dbReference type="InterPro" id="IPR036388">
    <property type="entry name" value="WH-like_DNA-bd_sf"/>
</dbReference>
<keyword evidence="4" id="KW-0804">Transcription</keyword>
<dbReference type="InterPro" id="IPR036390">
    <property type="entry name" value="WH_DNA-bd_sf"/>
</dbReference>
<evidence type="ECO:0000256" key="3">
    <source>
        <dbReference type="ARBA" id="ARBA00023125"/>
    </source>
</evidence>
<dbReference type="PANTHER" id="PTHR30537">
    <property type="entry name" value="HTH-TYPE TRANSCRIPTIONAL REGULATOR"/>
    <property type="match status" value="1"/>
</dbReference>
<evidence type="ECO:0000313" key="6">
    <source>
        <dbReference type="EMBL" id="MCE4555603.1"/>
    </source>
</evidence>
<dbReference type="Proteomes" id="UP001200741">
    <property type="component" value="Unassembled WGS sequence"/>
</dbReference>
<sequence>MDRFQAMTAFVHVVETGSFSAAARLLQVGQPAVSKTVANLEAQLGVRLLVRSTRGLTPTEAGQRFHEHARVALQEADEAELAARGAGRGLSGQLRLSAAPTFARLHVIPHLPRFLGLHPELSIDMVLDDRPIDLVAEGIDVSLRMGHLDESGAVARRLARSRRSVLATPAYLARAGRPAVPADLAGHEALLFTQTAQAWSFRRDAIETSVAVRGRVRLSAAEGVRAAVLADMGLTIASDWMFAPELGDGRVERVLSDWSLPDIDLWAVYPTGRLASAKARAFAGFMEEALRGPLAAGADALDGA</sequence>
<dbReference type="CDD" id="cd08422">
    <property type="entry name" value="PBP2_CrgA_like"/>
    <property type="match status" value="1"/>
</dbReference>
<organism evidence="6 7">
    <name type="scientific">Pelomonas cellulosilytica</name>
    <dbReference type="NCBI Taxonomy" id="2906762"/>
    <lineage>
        <taxon>Bacteria</taxon>
        <taxon>Pseudomonadati</taxon>
        <taxon>Pseudomonadota</taxon>
        <taxon>Betaproteobacteria</taxon>
        <taxon>Burkholderiales</taxon>
        <taxon>Sphaerotilaceae</taxon>
        <taxon>Roseateles</taxon>
    </lineage>
</organism>
<evidence type="ECO:0000259" key="5">
    <source>
        <dbReference type="PROSITE" id="PS50931"/>
    </source>
</evidence>